<dbReference type="EMBL" id="LSTO01000001">
    <property type="protein sequence ID" value="OWW21344.1"/>
    <property type="molecule type" value="Genomic_DNA"/>
</dbReference>
<reference evidence="2 3" key="1">
    <citation type="submission" date="2016-02" db="EMBL/GenBank/DDBJ databases">
        <authorList>
            <person name="Wen L."/>
            <person name="He K."/>
            <person name="Yang H."/>
        </authorList>
    </citation>
    <scope>NUCLEOTIDE SEQUENCE [LARGE SCALE GENOMIC DNA]</scope>
    <source>
        <strain evidence="2 3">TSA40</strain>
    </source>
</reference>
<organism evidence="2 3">
    <name type="scientific">Noviherbaspirillum denitrificans</name>
    <dbReference type="NCBI Taxonomy" id="1968433"/>
    <lineage>
        <taxon>Bacteria</taxon>
        <taxon>Pseudomonadati</taxon>
        <taxon>Pseudomonadota</taxon>
        <taxon>Betaproteobacteria</taxon>
        <taxon>Burkholderiales</taxon>
        <taxon>Oxalobacteraceae</taxon>
        <taxon>Noviherbaspirillum</taxon>
    </lineage>
</organism>
<dbReference type="AlphaFoldDB" id="A0A254TFE7"/>
<protein>
    <recommendedName>
        <fullName evidence="1">DUF4214 domain-containing protein</fullName>
    </recommendedName>
</protein>
<gene>
    <name evidence="2" type="ORF">AYR66_19535</name>
</gene>
<sequence length="909" mass="95920">MAIAVAIAGCGGDSAVELSGSVRRATPQFAPVIGTDSATFSAPRGNYTITRSGTGWQVKDNAGGDGTTTLTNVRSIKFSDVTVNLGVADKAASISAADLKSLIELYVAFFNRVPDADGLSYWIDQFKAGQTIEQISQSFYDAAVQYTSLTGYSSAMTDADFVTIIYKNVLGRSQPDADGLNYWTTSLANKTATRGSLVKTILASAHTFKSDATFGYVADLLDNKADAANYFAVQQGLNYNTPEDSISKGIAVAAAVTSTDIIAAVNKMDGTDPSFNLNGQTVFFGTAATGAPFSGARITYSDRNGVVVGSGNTSTTGNYFITLIRGATPPFVVQAARDDTSLYSVAPDTSSQNINVTPVTTLVASRLSPSGDPARLASELRTSADLVSTAKVAARVTEVTTLIQPVLDATGVTANPLTAKFSADGTGMDRALDSLLIKITPSSATSTNIEVAIKQQASDEAQPVVAQFTSATTTLPSLASVSAAVLPPSGTASQIGDLLQRLNKCLALQVSERVSTPNVNPSTADAIKASACKDVFYGNDPTTYKHNGRRVGTGPRTQLNAIFTTDGTGMIFDRGFYVFSRTNGDIVFAFRNTQTTGDSGTGAFVARLTASDGKLRLIGNQYAYDGGVNAYHQLREFVNQPNSTYYSTGYTFNVANDGTLSKVVVTSPTGQQFTLLSNSGSSNMTLAINGLPSGTNFLRMRSVYASATNTGNPATAEKHLVFNPTALTDADLVAIPQQSTWKFDYYLKGNTGTTPNATQTYKTLARALSIDELRTKPIAALQPGVVTDIIGASKATGFVALEGFKAEDMDIDWIVPPGALPPTQVKVFSSRKNATTGVSESFDDAANFGSTQRSALVPCTLQSATDTHCINVGGVLVYAPGVVLNGLHLWVRDYDLREFAHFYATYYLQ</sequence>
<dbReference type="InterPro" id="IPR025282">
    <property type="entry name" value="DUF4214"/>
</dbReference>
<feature type="domain" description="DUF4214" evidence="1">
    <location>
        <begin position="152"/>
        <end position="205"/>
    </location>
</feature>
<proteinExistence type="predicted"/>
<evidence type="ECO:0000313" key="3">
    <source>
        <dbReference type="Proteomes" id="UP000197535"/>
    </source>
</evidence>
<evidence type="ECO:0000259" key="1">
    <source>
        <dbReference type="Pfam" id="PF13946"/>
    </source>
</evidence>
<dbReference type="Gene3D" id="1.10.3130.20">
    <property type="entry name" value="Phycobilisome linker domain"/>
    <property type="match status" value="1"/>
</dbReference>
<comment type="caution">
    <text evidence="2">The sequence shown here is derived from an EMBL/GenBank/DDBJ whole genome shotgun (WGS) entry which is preliminary data.</text>
</comment>
<name>A0A254TFE7_9BURK</name>
<dbReference type="Proteomes" id="UP000197535">
    <property type="component" value="Unassembled WGS sequence"/>
</dbReference>
<accession>A0A254TFE7</accession>
<dbReference type="InterPro" id="IPR038255">
    <property type="entry name" value="PBS_linker_sf"/>
</dbReference>
<evidence type="ECO:0000313" key="2">
    <source>
        <dbReference type="EMBL" id="OWW21344.1"/>
    </source>
</evidence>
<keyword evidence="3" id="KW-1185">Reference proteome</keyword>
<dbReference type="Pfam" id="PF13946">
    <property type="entry name" value="DUF4214"/>
    <property type="match status" value="1"/>
</dbReference>